<evidence type="ECO:0000313" key="4">
    <source>
        <dbReference type="EMBL" id="SHN75813.1"/>
    </source>
</evidence>
<dbReference type="Gene3D" id="3.40.50.720">
    <property type="entry name" value="NAD(P)-binding Rossmann-like Domain"/>
    <property type="match status" value="1"/>
</dbReference>
<dbReference type="InterPro" id="IPR020904">
    <property type="entry name" value="Sc_DH/Rdtase_CS"/>
</dbReference>
<dbReference type="CDD" id="cd05233">
    <property type="entry name" value="SDR_c"/>
    <property type="match status" value="1"/>
</dbReference>
<dbReference type="STRING" id="134849.SAMN05443668_107386"/>
<reference evidence="4 5" key="1">
    <citation type="submission" date="2016-11" db="EMBL/GenBank/DDBJ databases">
        <authorList>
            <person name="Jaros S."/>
            <person name="Januszkiewicz K."/>
            <person name="Wedrychowicz H."/>
        </authorList>
    </citation>
    <scope>NUCLEOTIDE SEQUENCE [LARGE SCALE GENOMIC DNA]</scope>
    <source>
        <strain evidence="4 5">DSM 46144</strain>
    </source>
</reference>
<dbReference type="EMBL" id="FRCS01000007">
    <property type="protein sequence ID" value="SHN75813.1"/>
    <property type="molecule type" value="Genomic_DNA"/>
</dbReference>
<dbReference type="PROSITE" id="PS00061">
    <property type="entry name" value="ADH_SHORT"/>
    <property type="match status" value="1"/>
</dbReference>
<evidence type="ECO:0000259" key="3">
    <source>
        <dbReference type="SMART" id="SM00822"/>
    </source>
</evidence>
<evidence type="ECO:0000256" key="2">
    <source>
        <dbReference type="ARBA" id="ARBA00023002"/>
    </source>
</evidence>
<dbReference type="AlphaFoldDB" id="A0A1M7TYS3"/>
<dbReference type="InterPro" id="IPR057326">
    <property type="entry name" value="KR_dom"/>
</dbReference>
<organism evidence="4 5">
    <name type="scientific">Cryptosporangium aurantiacum</name>
    <dbReference type="NCBI Taxonomy" id="134849"/>
    <lineage>
        <taxon>Bacteria</taxon>
        <taxon>Bacillati</taxon>
        <taxon>Actinomycetota</taxon>
        <taxon>Actinomycetes</taxon>
        <taxon>Cryptosporangiales</taxon>
        <taxon>Cryptosporangiaceae</taxon>
        <taxon>Cryptosporangium</taxon>
    </lineage>
</organism>
<dbReference type="Proteomes" id="UP000184440">
    <property type="component" value="Unassembled WGS sequence"/>
</dbReference>
<dbReference type="PANTHER" id="PTHR43639">
    <property type="entry name" value="OXIDOREDUCTASE, SHORT-CHAIN DEHYDROGENASE/REDUCTASE FAMILY (AFU_ORTHOLOGUE AFUA_5G02870)"/>
    <property type="match status" value="1"/>
</dbReference>
<dbReference type="InterPro" id="IPR002347">
    <property type="entry name" value="SDR_fam"/>
</dbReference>
<dbReference type="InterPro" id="IPR036291">
    <property type="entry name" value="NAD(P)-bd_dom_sf"/>
</dbReference>
<name>A0A1M7TYS3_9ACTN</name>
<accession>A0A1M7TYS3</accession>
<keyword evidence="5" id="KW-1185">Reference proteome</keyword>
<dbReference type="OrthoDB" id="3566316at2"/>
<keyword evidence="2" id="KW-0560">Oxidoreductase</keyword>
<dbReference type="RefSeq" id="WP_073260165.1">
    <property type="nucleotide sequence ID" value="NZ_FRCS01000007.1"/>
</dbReference>
<feature type="domain" description="Ketoreductase" evidence="3">
    <location>
        <begin position="5"/>
        <end position="176"/>
    </location>
</feature>
<dbReference type="PANTHER" id="PTHR43639:SF1">
    <property type="entry name" value="SHORT-CHAIN DEHYDROGENASE_REDUCTASE FAMILY PROTEIN"/>
    <property type="match status" value="1"/>
</dbReference>
<comment type="similarity">
    <text evidence="1">Belongs to the short-chain dehydrogenases/reductases (SDR) family.</text>
</comment>
<dbReference type="PRINTS" id="PR00080">
    <property type="entry name" value="SDRFAMILY"/>
</dbReference>
<evidence type="ECO:0000313" key="5">
    <source>
        <dbReference type="Proteomes" id="UP000184440"/>
    </source>
</evidence>
<dbReference type="SUPFAM" id="SSF51735">
    <property type="entry name" value="NAD(P)-binding Rossmann-fold domains"/>
    <property type="match status" value="1"/>
</dbReference>
<gene>
    <name evidence="4" type="ORF">SAMN05443668_107386</name>
</gene>
<dbReference type="GO" id="GO:0016491">
    <property type="term" value="F:oxidoreductase activity"/>
    <property type="evidence" value="ECO:0007669"/>
    <property type="project" value="UniProtKB-KW"/>
</dbReference>
<proteinExistence type="inferred from homology"/>
<dbReference type="SMART" id="SM00822">
    <property type="entry name" value="PKS_KR"/>
    <property type="match status" value="1"/>
</dbReference>
<dbReference type="PRINTS" id="PR00081">
    <property type="entry name" value="GDHRDH"/>
</dbReference>
<dbReference type="Pfam" id="PF13561">
    <property type="entry name" value="adh_short_C2"/>
    <property type="match status" value="1"/>
</dbReference>
<dbReference type="FunFam" id="3.40.50.720:FF:000084">
    <property type="entry name" value="Short-chain dehydrogenase reductase"/>
    <property type="match status" value="1"/>
</dbReference>
<protein>
    <submittedName>
        <fullName evidence="4">NAD(P)-dependent dehydrogenase, short-chain alcohol dehydrogenase family</fullName>
    </submittedName>
</protein>
<evidence type="ECO:0000256" key="1">
    <source>
        <dbReference type="ARBA" id="ARBA00006484"/>
    </source>
</evidence>
<sequence>MDEHRNAVVIGGASGIGRAIAAAFAANGYRVVVADRNAAQAADVAAELGPPHTSAEADVTVEASVEALFAQTPDPLDAVVNCAGISAFAPIVDHDADQFRAVVDTCLTGGFLVLKHAGRRLRPGGAAVSLSSLNARQPAAALSAYCAAKAGLSMLTQVAALEWGERGVRVNAIAPGLVLTPLTEPALGVPGVVEDYVENTPLGRPGTVEEIAAAALFLCSDQAAWITGEVLDINGGAHLKRYPDVLGHVTKAFG</sequence>